<dbReference type="PANTHER" id="PTHR18849">
    <property type="entry name" value="LEUCINE RICH REPEAT PROTEIN"/>
    <property type="match status" value="1"/>
</dbReference>
<dbReference type="Pfam" id="PF14580">
    <property type="entry name" value="LRR_9"/>
    <property type="match status" value="1"/>
</dbReference>
<dbReference type="PROSITE" id="PS51450">
    <property type="entry name" value="LRR"/>
    <property type="match status" value="3"/>
</dbReference>
<keyword evidence="3" id="KW-0677">Repeat</keyword>
<dbReference type="PANTHER" id="PTHR18849:SF3">
    <property type="entry name" value="LEUCINE RICH REPEAT CONTAINING 23"/>
    <property type="match status" value="1"/>
</dbReference>
<dbReference type="OrthoDB" id="271226at2759"/>
<feature type="non-terminal residue" evidence="4">
    <location>
        <position position="368"/>
    </location>
</feature>
<dbReference type="InterPro" id="IPR029488">
    <property type="entry name" value="Hmw/CFAP97"/>
</dbReference>
<dbReference type="Gene3D" id="3.80.10.10">
    <property type="entry name" value="Ribonuclease Inhibitor"/>
    <property type="match status" value="2"/>
</dbReference>
<proteinExistence type="inferred from homology"/>
<feature type="non-terminal residue" evidence="4">
    <location>
        <position position="1"/>
    </location>
</feature>
<sequence length="368" mass="42201">SNAWRNKDYERHRLKVMKATCAIDVNPPKGRPHVSLNAKGLQLEREKQDRIFRENFILLKKLCDIMHRKRPTQEILTLSEAAECLHTLGKCDSGLGYAYLGLNASNKSLTDIGIILCFKYVLYVDVSGNRLTADALRVLAKMTYLLMIQADRNKVLSAEMVSMPYLQVLTLNKNKLKSTSGISHKLLECLELNHNNIEEVTLNPYDLENLKVLELRGNILTTTNGIFFPGLIRLYLAENQIEKLEGLEILINLKILHLRSNKLSNMEGFDSRCAKLDYLNLRNNEIAKISELEKLSCLPSLETLVILENPAITDREGDEESTYRQIILAMLPNLTRIDKDSVLYEEKRDAREFRRQMILDGTKFTDFD</sequence>
<evidence type="ECO:0000256" key="3">
    <source>
        <dbReference type="ARBA" id="ARBA00022737"/>
    </source>
</evidence>
<evidence type="ECO:0000313" key="4">
    <source>
        <dbReference type="EMBL" id="KZC06935.1"/>
    </source>
</evidence>
<dbReference type="Proteomes" id="UP000076502">
    <property type="component" value="Unassembled WGS sequence"/>
</dbReference>
<keyword evidence="2" id="KW-0433">Leucine-rich repeat</keyword>
<dbReference type="EMBL" id="KQ434819">
    <property type="protein sequence ID" value="KZC06935.1"/>
    <property type="molecule type" value="Genomic_DNA"/>
</dbReference>
<dbReference type="InterPro" id="IPR032675">
    <property type="entry name" value="LRR_dom_sf"/>
</dbReference>
<organism evidence="4 5">
    <name type="scientific">Dufourea novaeangliae</name>
    <name type="common">Sweat bee</name>
    <dbReference type="NCBI Taxonomy" id="178035"/>
    <lineage>
        <taxon>Eukaryota</taxon>
        <taxon>Metazoa</taxon>
        <taxon>Ecdysozoa</taxon>
        <taxon>Arthropoda</taxon>
        <taxon>Hexapoda</taxon>
        <taxon>Insecta</taxon>
        <taxon>Pterygota</taxon>
        <taxon>Neoptera</taxon>
        <taxon>Endopterygota</taxon>
        <taxon>Hymenoptera</taxon>
        <taxon>Apocrita</taxon>
        <taxon>Aculeata</taxon>
        <taxon>Apoidea</taxon>
        <taxon>Anthophila</taxon>
        <taxon>Halictidae</taxon>
        <taxon>Rophitinae</taxon>
        <taxon>Dufourea</taxon>
    </lineage>
</organism>
<dbReference type="Pfam" id="PF13879">
    <property type="entry name" value="Hmw_CFAP97"/>
    <property type="match status" value="1"/>
</dbReference>
<reference evidence="4 5" key="1">
    <citation type="submission" date="2015-07" db="EMBL/GenBank/DDBJ databases">
        <title>The genome of Dufourea novaeangliae.</title>
        <authorList>
            <person name="Pan H."/>
            <person name="Kapheim K."/>
        </authorList>
    </citation>
    <scope>NUCLEOTIDE SEQUENCE [LARGE SCALE GENOMIC DNA]</scope>
    <source>
        <strain evidence="4">0120121106</strain>
        <tissue evidence="4">Whole body</tissue>
    </source>
</reference>
<accession>A0A154P4S0</accession>
<evidence type="ECO:0000256" key="2">
    <source>
        <dbReference type="ARBA" id="ARBA00022614"/>
    </source>
</evidence>
<gene>
    <name evidence="4" type="ORF">WN55_08171</name>
</gene>
<dbReference type="InterPro" id="IPR001611">
    <property type="entry name" value="Leu-rich_rpt"/>
</dbReference>
<name>A0A154P4S0_DUFNO</name>
<comment type="similarity">
    <text evidence="1">Belongs to the CFAP97 family.</text>
</comment>
<dbReference type="STRING" id="178035.A0A154P4S0"/>
<dbReference type="AlphaFoldDB" id="A0A154P4S0"/>
<evidence type="ECO:0000256" key="1">
    <source>
        <dbReference type="ARBA" id="ARBA00008315"/>
    </source>
</evidence>
<evidence type="ECO:0000313" key="5">
    <source>
        <dbReference type="Proteomes" id="UP000076502"/>
    </source>
</evidence>
<dbReference type="SMART" id="SM00365">
    <property type="entry name" value="LRR_SD22"/>
    <property type="match status" value="5"/>
</dbReference>
<dbReference type="SUPFAM" id="SSF52058">
    <property type="entry name" value="L domain-like"/>
    <property type="match status" value="1"/>
</dbReference>
<keyword evidence="5" id="KW-1185">Reference proteome</keyword>
<protein>
    <submittedName>
        <fullName evidence="4">Leucine-rich repeat-containing protein 23</fullName>
    </submittedName>
</protein>